<accession>A0AAD9JSA0</accession>
<dbReference type="EMBL" id="JAODUP010000186">
    <property type="protein sequence ID" value="KAK2157700.1"/>
    <property type="molecule type" value="Genomic_DNA"/>
</dbReference>
<proteinExistence type="predicted"/>
<dbReference type="AlphaFoldDB" id="A0AAD9JSA0"/>
<protein>
    <submittedName>
        <fullName evidence="1">Uncharacterized protein</fullName>
    </submittedName>
</protein>
<evidence type="ECO:0000313" key="2">
    <source>
        <dbReference type="Proteomes" id="UP001208570"/>
    </source>
</evidence>
<evidence type="ECO:0000313" key="1">
    <source>
        <dbReference type="EMBL" id="KAK2157700.1"/>
    </source>
</evidence>
<keyword evidence="2" id="KW-1185">Reference proteome</keyword>
<feature type="non-terminal residue" evidence="1">
    <location>
        <position position="89"/>
    </location>
</feature>
<dbReference type="Proteomes" id="UP001208570">
    <property type="component" value="Unassembled WGS sequence"/>
</dbReference>
<name>A0AAD9JSA0_9ANNE</name>
<reference evidence="1" key="1">
    <citation type="journal article" date="2023" name="Mol. Biol. Evol.">
        <title>Third-Generation Sequencing Reveals the Adaptive Role of the Epigenome in Three Deep-Sea Polychaetes.</title>
        <authorList>
            <person name="Perez M."/>
            <person name="Aroh O."/>
            <person name="Sun Y."/>
            <person name="Lan Y."/>
            <person name="Juniper S.K."/>
            <person name="Young C.R."/>
            <person name="Angers B."/>
            <person name="Qian P.Y."/>
        </authorList>
    </citation>
    <scope>NUCLEOTIDE SEQUENCE</scope>
    <source>
        <strain evidence="1">P08H-3</strain>
    </source>
</reference>
<sequence>MDEDGPVLATHIKGLRIWYRNTPGSSPKSIPELGFCDFVPRYLNPGEKHPRFETLQETLDKINTKLIQGLPGKVICTESVCLKISREDW</sequence>
<gene>
    <name evidence="1" type="ORF">LSH36_186g02061</name>
</gene>
<organism evidence="1 2">
    <name type="scientific">Paralvinella palmiformis</name>
    <dbReference type="NCBI Taxonomy" id="53620"/>
    <lineage>
        <taxon>Eukaryota</taxon>
        <taxon>Metazoa</taxon>
        <taxon>Spiralia</taxon>
        <taxon>Lophotrochozoa</taxon>
        <taxon>Annelida</taxon>
        <taxon>Polychaeta</taxon>
        <taxon>Sedentaria</taxon>
        <taxon>Canalipalpata</taxon>
        <taxon>Terebellida</taxon>
        <taxon>Terebelliformia</taxon>
        <taxon>Alvinellidae</taxon>
        <taxon>Paralvinella</taxon>
    </lineage>
</organism>
<comment type="caution">
    <text evidence="1">The sequence shown here is derived from an EMBL/GenBank/DDBJ whole genome shotgun (WGS) entry which is preliminary data.</text>
</comment>